<accession>E4KNC6</accession>
<keyword evidence="4" id="KW-1185">Reference proteome</keyword>
<dbReference type="InterPro" id="IPR013780">
    <property type="entry name" value="Glyco_hydro_b"/>
</dbReference>
<proteinExistence type="inferred from homology"/>
<dbReference type="AlphaFoldDB" id="E4KNC6"/>
<dbReference type="Gene3D" id="2.60.40.1180">
    <property type="entry name" value="Golgi alpha-mannosidase II"/>
    <property type="match status" value="1"/>
</dbReference>
<dbReference type="eggNOG" id="COG1523">
    <property type="taxonomic scope" value="Bacteria"/>
</dbReference>
<sequence>MTLKWQVIDEAYHYTGPLGAQVDQEGQWTFTLWAPTAEQVKLYLYDQGTDSAAVYSCNLKKSDQGQWQVQVGPQEAGQNELTGFYYNYGVVRHGQESLVLDPYAKSLAAWTYQEGEADAPRAALVDPENLGPDLENFGKIEGYSSPQDAVIYEVSVRDFTMDQSLNLDHRPGTFMAFIDRLDYLKDLGVTHIQLMPVMAQYKIDETQPAYSTMADLPANYNWGYDPLGYFAPTGFYSENPYDPQLRIKELKTLIAAIHDRGMGVTLDVVYNHTAALHIFEEIEPHYYHFVDEEDHSLTSFGGGRLASTHWMAHRLMLDSIEYWLREFKVDGFRFDMMGDHDAATLQAIADLAKSINPQSLIIGEGWRTYVGDQNLEKPLPASQDWMDQTGDVAVFSDELRNALKSGYPDEGQPAFLSGGPFDRKKLFDNLKGQPGNFRAQGPYNVVQYMEAHDNATVYDILALTLKLDPVVDQDELLRRMRLGNLLVLTAQGVAFLHAGQEYGRSKQIRDDGFEGLQDPAVTQASGAETVFEKTYQLQKTDGQPQTYPYIVHDSYRAPDSVNHFDWVRLGEALPGLNHDYVQGLIDLRRSSPAFRLGQASLIDQAMILIDWGQSQDLVLAYRLQVPAGQTQPAEDYLVLINADDQARTFDLNLTPDFDLVNADLLADGSRAGKVPLTTSEDYQVADDTLIIAPLTGLVFKNKK</sequence>
<dbReference type="EMBL" id="AENN01000010">
    <property type="protein sequence ID" value="EFR31548.1"/>
    <property type="molecule type" value="Genomic_DNA"/>
</dbReference>
<reference evidence="3 4" key="1">
    <citation type="submission" date="2010-10" db="EMBL/GenBank/DDBJ databases">
        <authorList>
            <person name="Durkin A.S."/>
            <person name="Madupu R."/>
            <person name="Torralba M."/>
            <person name="Gillis M."/>
            <person name="Methe B."/>
            <person name="Sutton G."/>
            <person name="Nelson K.E."/>
        </authorList>
    </citation>
    <scope>NUCLEOTIDE SEQUENCE [LARGE SCALE GENOMIC DNA]</scope>
    <source>
        <strain evidence="3 4">ACS-139-V-Col8</strain>
    </source>
</reference>
<comment type="similarity">
    <text evidence="1">Belongs to the glycosyl hydrolase 13 family.</text>
</comment>
<organism evidence="3 4">
    <name type="scientific">Eremococcus coleocola ACS-139-V-Col8</name>
    <dbReference type="NCBI Taxonomy" id="908337"/>
    <lineage>
        <taxon>Bacteria</taxon>
        <taxon>Bacillati</taxon>
        <taxon>Bacillota</taxon>
        <taxon>Bacilli</taxon>
        <taxon>Lactobacillales</taxon>
        <taxon>Aerococcaceae</taxon>
        <taxon>Eremococcus</taxon>
    </lineage>
</organism>
<dbReference type="GO" id="GO:0005975">
    <property type="term" value="P:carbohydrate metabolic process"/>
    <property type="evidence" value="ECO:0007669"/>
    <property type="project" value="InterPro"/>
</dbReference>
<dbReference type="SUPFAM" id="SSF81296">
    <property type="entry name" value="E set domains"/>
    <property type="match status" value="1"/>
</dbReference>
<comment type="caution">
    <text evidence="3">The sequence shown here is derived from an EMBL/GenBank/DDBJ whole genome shotgun (WGS) entry which is preliminary data.</text>
</comment>
<dbReference type="InterPro" id="IPR017853">
    <property type="entry name" value="GH"/>
</dbReference>
<evidence type="ECO:0000256" key="1">
    <source>
        <dbReference type="ARBA" id="ARBA00008061"/>
    </source>
</evidence>
<dbReference type="OrthoDB" id="9761875at2"/>
<feature type="domain" description="Glycosyl hydrolase family 13 catalytic" evidence="2">
    <location>
        <begin position="159"/>
        <end position="541"/>
    </location>
</feature>
<dbReference type="CDD" id="cd02860">
    <property type="entry name" value="E_set_Pullulanase"/>
    <property type="match status" value="1"/>
</dbReference>
<dbReference type="InterPro" id="IPR040806">
    <property type="entry name" value="SpuA_C"/>
</dbReference>
<dbReference type="Proteomes" id="UP000005990">
    <property type="component" value="Unassembled WGS sequence"/>
</dbReference>
<dbReference type="Gene3D" id="3.20.20.80">
    <property type="entry name" value="Glycosidases"/>
    <property type="match status" value="1"/>
</dbReference>
<dbReference type="Pfam" id="PF18033">
    <property type="entry name" value="SpuA_C"/>
    <property type="match status" value="1"/>
</dbReference>
<dbReference type="Gene3D" id="2.60.40.10">
    <property type="entry name" value="Immunoglobulins"/>
    <property type="match status" value="1"/>
</dbReference>
<evidence type="ECO:0000259" key="2">
    <source>
        <dbReference type="SMART" id="SM00642"/>
    </source>
</evidence>
<dbReference type="CDD" id="cd11341">
    <property type="entry name" value="AmyAc_Pullulanase_LD-like"/>
    <property type="match status" value="1"/>
</dbReference>
<dbReference type="SMART" id="SM00642">
    <property type="entry name" value="Aamy"/>
    <property type="match status" value="1"/>
</dbReference>
<dbReference type="GO" id="GO:0004553">
    <property type="term" value="F:hydrolase activity, hydrolyzing O-glycosyl compounds"/>
    <property type="evidence" value="ECO:0007669"/>
    <property type="project" value="InterPro"/>
</dbReference>
<dbReference type="InterPro" id="IPR006047">
    <property type="entry name" value="GH13_cat_dom"/>
</dbReference>
<dbReference type="Pfam" id="PF00128">
    <property type="entry name" value="Alpha-amylase"/>
    <property type="match status" value="1"/>
</dbReference>
<dbReference type="InterPro" id="IPR014756">
    <property type="entry name" value="Ig_E-set"/>
</dbReference>
<gene>
    <name evidence="3" type="ORF">HMPREF9257_0474</name>
</gene>
<evidence type="ECO:0000313" key="3">
    <source>
        <dbReference type="EMBL" id="EFR31548.1"/>
    </source>
</evidence>
<dbReference type="Pfam" id="PF02922">
    <property type="entry name" value="CBM_48"/>
    <property type="match status" value="1"/>
</dbReference>
<dbReference type="InterPro" id="IPR004193">
    <property type="entry name" value="Glyco_hydro_13_N"/>
</dbReference>
<dbReference type="PANTHER" id="PTHR43002">
    <property type="entry name" value="GLYCOGEN DEBRANCHING ENZYME"/>
    <property type="match status" value="1"/>
</dbReference>
<dbReference type="STRING" id="908337.HMPREF9257_0474"/>
<dbReference type="InterPro" id="IPR013783">
    <property type="entry name" value="Ig-like_fold"/>
</dbReference>
<evidence type="ECO:0000313" key="4">
    <source>
        <dbReference type="Proteomes" id="UP000005990"/>
    </source>
</evidence>
<dbReference type="RefSeq" id="WP_006417993.1">
    <property type="nucleotide sequence ID" value="NZ_AENN01000010.1"/>
</dbReference>
<protein>
    <submittedName>
        <fullName evidence="3">Putative pullulanase, extracellular</fullName>
    </submittedName>
</protein>
<name>E4KNC6_9LACT</name>
<dbReference type="SUPFAM" id="SSF51445">
    <property type="entry name" value="(Trans)glycosidases"/>
    <property type="match status" value="1"/>
</dbReference>